<evidence type="ECO:0000313" key="3">
    <source>
        <dbReference type="EMBL" id="GIJ22278.1"/>
    </source>
</evidence>
<evidence type="ECO:0000256" key="1">
    <source>
        <dbReference type="SAM" id="MobiDB-lite"/>
    </source>
</evidence>
<feature type="signal peptide" evidence="2">
    <location>
        <begin position="1"/>
        <end position="24"/>
    </location>
</feature>
<feature type="chain" id="PRO_5045550941" evidence="2">
    <location>
        <begin position="25"/>
        <end position="185"/>
    </location>
</feature>
<organism evidence="3 4">
    <name type="scientific">Micromonospora lutea</name>
    <dbReference type="NCBI Taxonomy" id="419825"/>
    <lineage>
        <taxon>Bacteria</taxon>
        <taxon>Bacillati</taxon>
        <taxon>Actinomycetota</taxon>
        <taxon>Actinomycetes</taxon>
        <taxon>Micromonosporales</taxon>
        <taxon>Micromonosporaceae</taxon>
        <taxon>Micromonospora</taxon>
    </lineage>
</organism>
<proteinExistence type="predicted"/>
<feature type="region of interest" description="Disordered" evidence="1">
    <location>
        <begin position="27"/>
        <end position="48"/>
    </location>
</feature>
<sequence length="185" mass="19930">MTVLVTVAALLVGMLGGGVAGALAGTVTGTPPGSSEPPPVPENFPEGDDRYLPGVTVTLVAKRWLEQANSWTCAPEPEPDLKRGKYETRCEAPGADGSVYVVINHDDDAKVTGIWVACRYRAGSRMCRTLFQSFADTLLQSQRELIKPAADWAKKNVDRDSSAVYGGIRMEISLSPHEMRAAPWV</sequence>
<gene>
    <name evidence="3" type="ORF">Vlu01_29020</name>
</gene>
<name>A0ABQ4IX69_9ACTN</name>
<protein>
    <submittedName>
        <fullName evidence="3">Uncharacterized protein</fullName>
    </submittedName>
</protein>
<dbReference type="RefSeq" id="WP_203999048.1">
    <property type="nucleotide sequence ID" value="NZ_BOPB01000013.1"/>
</dbReference>
<comment type="caution">
    <text evidence="3">The sequence shown here is derived from an EMBL/GenBank/DDBJ whole genome shotgun (WGS) entry which is preliminary data.</text>
</comment>
<reference evidence="3 4" key="1">
    <citation type="submission" date="2021-01" db="EMBL/GenBank/DDBJ databases">
        <title>Whole genome shotgun sequence of Verrucosispora lutea NBRC 106530.</title>
        <authorList>
            <person name="Komaki H."/>
            <person name="Tamura T."/>
        </authorList>
    </citation>
    <scope>NUCLEOTIDE SEQUENCE [LARGE SCALE GENOMIC DNA]</scope>
    <source>
        <strain evidence="3 4">NBRC 106530</strain>
    </source>
</reference>
<evidence type="ECO:0000256" key="2">
    <source>
        <dbReference type="SAM" id="SignalP"/>
    </source>
</evidence>
<dbReference type="Proteomes" id="UP000643165">
    <property type="component" value="Unassembled WGS sequence"/>
</dbReference>
<accession>A0ABQ4IX69</accession>
<evidence type="ECO:0000313" key="4">
    <source>
        <dbReference type="Proteomes" id="UP000643165"/>
    </source>
</evidence>
<keyword evidence="2" id="KW-0732">Signal</keyword>
<dbReference type="EMBL" id="BOPB01000013">
    <property type="protein sequence ID" value="GIJ22278.1"/>
    <property type="molecule type" value="Genomic_DNA"/>
</dbReference>
<keyword evidence="4" id="KW-1185">Reference proteome</keyword>